<reference evidence="1 2" key="1">
    <citation type="submission" date="2019-03" db="EMBL/GenBank/DDBJ databases">
        <title>Genomic Encyclopedia of Type Strains, Phase IV (KMG-IV): sequencing the most valuable type-strain genomes for metagenomic binning, comparative biology and taxonomic classification.</title>
        <authorList>
            <person name="Goeker M."/>
        </authorList>
    </citation>
    <scope>NUCLEOTIDE SEQUENCE [LARGE SCALE GENOMIC DNA]</scope>
    <source>
        <strain evidence="1 2">DSM 28140</strain>
    </source>
</reference>
<protein>
    <submittedName>
        <fullName evidence="1">Uncharacterized protein</fullName>
    </submittedName>
</protein>
<proteinExistence type="predicted"/>
<accession>A0A4R3YAI2</accession>
<organism evidence="1 2">
    <name type="scientific">Testudinibacter aquarius</name>
    <dbReference type="NCBI Taxonomy" id="1524974"/>
    <lineage>
        <taxon>Bacteria</taxon>
        <taxon>Pseudomonadati</taxon>
        <taxon>Pseudomonadota</taxon>
        <taxon>Gammaproteobacteria</taxon>
        <taxon>Pasteurellales</taxon>
        <taxon>Pasteurellaceae</taxon>
        <taxon>Testudinibacter</taxon>
    </lineage>
</organism>
<evidence type="ECO:0000313" key="1">
    <source>
        <dbReference type="EMBL" id="TCV88691.1"/>
    </source>
</evidence>
<gene>
    <name evidence="1" type="ORF">EDC16_10344</name>
</gene>
<dbReference type="AlphaFoldDB" id="A0A4R3YAI2"/>
<comment type="caution">
    <text evidence="1">The sequence shown here is derived from an EMBL/GenBank/DDBJ whole genome shotgun (WGS) entry which is preliminary data.</text>
</comment>
<name>A0A4R3YAI2_9PAST</name>
<dbReference type="EMBL" id="SMCP01000003">
    <property type="protein sequence ID" value="TCV88691.1"/>
    <property type="molecule type" value="Genomic_DNA"/>
</dbReference>
<sequence length="42" mass="4890">MGAVGGISRGKVRFGLIYTFRLKFNYRVSPMVTYFFDSQNHK</sequence>
<dbReference type="Proteomes" id="UP000294619">
    <property type="component" value="Unassembled WGS sequence"/>
</dbReference>
<evidence type="ECO:0000313" key="2">
    <source>
        <dbReference type="Proteomes" id="UP000294619"/>
    </source>
</evidence>